<organism evidence="2 3">
    <name type="scientific">Sphingobacterium psychroaquaticum</name>
    <dbReference type="NCBI Taxonomy" id="561061"/>
    <lineage>
        <taxon>Bacteria</taxon>
        <taxon>Pseudomonadati</taxon>
        <taxon>Bacteroidota</taxon>
        <taxon>Sphingobacteriia</taxon>
        <taxon>Sphingobacteriales</taxon>
        <taxon>Sphingobacteriaceae</taxon>
        <taxon>Sphingobacterium</taxon>
    </lineage>
</organism>
<evidence type="ECO:0000313" key="2">
    <source>
        <dbReference type="EMBL" id="SMG36536.1"/>
    </source>
</evidence>
<dbReference type="Proteomes" id="UP000192980">
    <property type="component" value="Unassembled WGS sequence"/>
</dbReference>
<dbReference type="NCBIfam" id="TIGR02623">
    <property type="entry name" value="G1P_cyt_trans"/>
    <property type="match status" value="1"/>
</dbReference>
<evidence type="ECO:0000313" key="3">
    <source>
        <dbReference type="Proteomes" id="UP000192980"/>
    </source>
</evidence>
<accession>A0A1X7K6U9</accession>
<reference evidence="2 3" key="1">
    <citation type="submission" date="2017-04" db="EMBL/GenBank/DDBJ databases">
        <authorList>
            <person name="Afonso C.L."/>
            <person name="Miller P.J."/>
            <person name="Scott M.A."/>
            <person name="Spackman E."/>
            <person name="Goraichik I."/>
            <person name="Dimitrov K.M."/>
            <person name="Suarez D.L."/>
            <person name="Swayne D.E."/>
        </authorList>
    </citation>
    <scope>NUCLEOTIDE SEQUENCE [LARGE SCALE GENOMIC DNA]</scope>
    <source>
        <strain evidence="2 3">DSM 22418</strain>
    </source>
</reference>
<keyword evidence="2" id="KW-0808">Transferase</keyword>
<dbReference type="Pfam" id="PF00483">
    <property type="entry name" value="NTP_transferase"/>
    <property type="match status" value="1"/>
</dbReference>
<gene>
    <name evidence="2" type="ORF">SAMN05660862_2637</name>
</gene>
<dbReference type="AlphaFoldDB" id="A0A1X7K6U9"/>
<dbReference type="PANTHER" id="PTHR47183:SF1">
    <property type="entry name" value="GLUCOSE-1-PHOSPHATE CYTIDYLYLTRANSFERASE"/>
    <property type="match status" value="1"/>
</dbReference>
<feature type="domain" description="Nucleotidyl transferase" evidence="1">
    <location>
        <begin position="2"/>
        <end position="232"/>
    </location>
</feature>
<dbReference type="SUPFAM" id="SSF53448">
    <property type="entry name" value="Nucleotide-diphospho-sugar transferases"/>
    <property type="match status" value="1"/>
</dbReference>
<dbReference type="GO" id="GO:0047343">
    <property type="term" value="F:glucose-1-phosphate cytidylyltransferase activity"/>
    <property type="evidence" value="ECO:0007669"/>
    <property type="project" value="InterPro"/>
</dbReference>
<sequence>MKVVLLAGGLGTRLMEETEARPKPMVEIGGKPILWHIMKIYETYGYNDFVICLGYKAQIIKEYFLNYYLYNSDVTIELAKNKVDVHFSNSESFKVTLVDTGLHTNTAGRIKRIQKYVGNHTFMLTYGDGVADVNIDELVSFHKKHGRLATLTSVQTPGRFGNIEISEEGKVSHFVEKPQGDGMWVNGGFFVLEPGIFNYLKEDMDNIQWEKKPLIEIANDGQLAAYKHKGFWKPMDALRDRIELEELWSGGNAKWKIW</sequence>
<evidence type="ECO:0000259" key="1">
    <source>
        <dbReference type="Pfam" id="PF00483"/>
    </source>
</evidence>
<dbReference type="CDD" id="cd02524">
    <property type="entry name" value="G1P_cytidylyltransferase"/>
    <property type="match status" value="1"/>
</dbReference>
<dbReference type="EMBL" id="FXAU01000004">
    <property type="protein sequence ID" value="SMG36536.1"/>
    <property type="molecule type" value="Genomic_DNA"/>
</dbReference>
<dbReference type="InterPro" id="IPR046981">
    <property type="entry name" value="G1P_cyt_trans"/>
</dbReference>
<dbReference type="STRING" id="561061.SAMN05660862_2637"/>
<dbReference type="PANTHER" id="PTHR47183">
    <property type="entry name" value="GLUCOSE-1-PHOSPHATE CYTIDYLYLTRANSFERASE-RELATED"/>
    <property type="match status" value="1"/>
</dbReference>
<dbReference type="GO" id="GO:0009243">
    <property type="term" value="P:O antigen biosynthetic process"/>
    <property type="evidence" value="ECO:0007669"/>
    <property type="project" value="InterPro"/>
</dbReference>
<dbReference type="OrthoDB" id="9813880at2"/>
<protein>
    <submittedName>
        <fullName evidence="2">Glucose-1-phosphate cytidylyltransferase</fullName>
    </submittedName>
</protein>
<name>A0A1X7K6U9_9SPHI</name>
<dbReference type="RefSeq" id="WP_085473362.1">
    <property type="nucleotide sequence ID" value="NZ_CP038029.1"/>
</dbReference>
<dbReference type="InterPro" id="IPR013446">
    <property type="entry name" value="G1P_cyt_trans-like"/>
</dbReference>
<keyword evidence="2" id="KW-0548">Nucleotidyltransferase</keyword>
<dbReference type="InterPro" id="IPR005835">
    <property type="entry name" value="NTP_transferase_dom"/>
</dbReference>
<proteinExistence type="predicted"/>
<keyword evidence="3" id="KW-1185">Reference proteome</keyword>
<dbReference type="InterPro" id="IPR029044">
    <property type="entry name" value="Nucleotide-diphossugar_trans"/>
</dbReference>
<dbReference type="Gene3D" id="3.90.550.10">
    <property type="entry name" value="Spore Coat Polysaccharide Biosynthesis Protein SpsA, Chain A"/>
    <property type="match status" value="1"/>
</dbReference>